<evidence type="ECO:0000256" key="4">
    <source>
        <dbReference type="ARBA" id="ARBA00022691"/>
    </source>
</evidence>
<feature type="domain" description="Type II methyltransferase M.TaqI-like" evidence="7">
    <location>
        <begin position="113"/>
        <end position="210"/>
    </location>
</feature>
<organism evidence="8 9">
    <name type="scientific">Nocardia amikacinitolerans</name>
    <dbReference type="NCBI Taxonomy" id="756689"/>
    <lineage>
        <taxon>Bacteria</taxon>
        <taxon>Bacillati</taxon>
        <taxon>Actinomycetota</taxon>
        <taxon>Actinomycetes</taxon>
        <taxon>Mycobacteriales</taxon>
        <taxon>Nocardiaceae</taxon>
        <taxon>Nocardia</taxon>
    </lineage>
</organism>
<dbReference type="CDD" id="cd02440">
    <property type="entry name" value="AdoMet_MTases"/>
    <property type="match status" value="1"/>
</dbReference>
<dbReference type="Pfam" id="PF07669">
    <property type="entry name" value="Eco57I"/>
    <property type="match status" value="1"/>
</dbReference>
<keyword evidence="4" id="KW-0949">S-adenosyl-L-methionine</keyword>
<dbReference type="STRING" id="1379680.GCA_001612615_03346"/>
<dbReference type="GO" id="GO:0006304">
    <property type="term" value="P:DNA modification"/>
    <property type="evidence" value="ECO:0007669"/>
    <property type="project" value="InterPro"/>
</dbReference>
<name>A0A285LJG4_9NOCA</name>
<dbReference type="PANTHER" id="PTHR33841:SF1">
    <property type="entry name" value="DNA METHYLTRANSFERASE A"/>
    <property type="match status" value="1"/>
</dbReference>
<keyword evidence="2" id="KW-0489">Methyltransferase</keyword>
<accession>A0A285LJG4</accession>
<dbReference type="InterPro" id="IPR011639">
    <property type="entry name" value="MethylTrfase_TaqI-like_dom"/>
</dbReference>
<dbReference type="PANTHER" id="PTHR33841">
    <property type="entry name" value="DNA METHYLTRANSFERASE YEEA-RELATED"/>
    <property type="match status" value="1"/>
</dbReference>
<evidence type="ECO:0000256" key="5">
    <source>
        <dbReference type="ARBA" id="ARBA00047942"/>
    </source>
</evidence>
<feature type="compositionally biased region" description="Basic and acidic residues" evidence="6">
    <location>
        <begin position="589"/>
        <end position="611"/>
    </location>
</feature>
<dbReference type="InterPro" id="IPR050953">
    <property type="entry name" value="N4_N6_ade-DNA_methylase"/>
</dbReference>
<reference evidence="9" key="1">
    <citation type="submission" date="2017-09" db="EMBL/GenBank/DDBJ databases">
        <authorList>
            <person name="Varghese N."/>
            <person name="Submissions S."/>
        </authorList>
    </citation>
    <scope>NUCLEOTIDE SEQUENCE [LARGE SCALE GENOMIC DNA]</scope>
    <source>
        <strain evidence="9">DSM 45537</strain>
    </source>
</reference>
<gene>
    <name evidence="8" type="ORF">SAMN04244553_3708</name>
</gene>
<dbReference type="InterPro" id="IPR002052">
    <property type="entry name" value="DNA_methylase_N6_adenine_CS"/>
</dbReference>
<dbReference type="GO" id="GO:0032259">
    <property type="term" value="P:methylation"/>
    <property type="evidence" value="ECO:0007669"/>
    <property type="project" value="UniProtKB-KW"/>
</dbReference>
<proteinExistence type="predicted"/>
<feature type="region of interest" description="Disordered" evidence="6">
    <location>
        <begin position="568"/>
        <end position="623"/>
    </location>
</feature>
<evidence type="ECO:0000256" key="6">
    <source>
        <dbReference type="SAM" id="MobiDB-lite"/>
    </source>
</evidence>
<dbReference type="GO" id="GO:0009007">
    <property type="term" value="F:site-specific DNA-methyltransferase (adenine-specific) activity"/>
    <property type="evidence" value="ECO:0007669"/>
    <property type="project" value="UniProtKB-EC"/>
</dbReference>
<sequence length="623" mass="67864">MGSHTRAARERKRHGRHYTPPALALFLARRLLAHVPRPSTGGELRVLDPACGDGELLLALHREAAARLPGVRLRLTGYDLDEAGLAVARTRAMVEGVQVDWRAGDFLADAVDLDDSSFDAIITNPPYVRTQQLGGATAQLLSRQYGLRGRIDLTHPFVAVASRLLTPGGALGLLCANRFLTTKAGANIRAILLGELSPVELYDLGDTKLFAAAVLPAVTIATRGRGGPVCRHVSAYEVPFDEILCPTDLFDALIAESGSLVRHNGRTFAVEVGTLSTGASVSAAAHGRSGSTQSAWRMSRPSVDSWLARVGAGTWRSFGEVARIRVGIKTTADRVFISDRWAQVHPRPEAELLLELITHHDLAPWRIERAADTRVLYPYDTAAPRRVPVDLREFPSAAAYLRDHESTLAARKYLTDSGREWFEIWVPQRPNLWRVPKLVFPDISERPRFALDRSGAVVNGDCYWISLEDLGAAEVAERLAYLLMGVANSALGLRYYDAVCGNRLYSGRRRWITQYVSRLPLPDPDRAASREIAALVAELVDGDGTPDDAARHRLDELVNAAFGLNSGGRADADHGQQGAPGERATGFRVAERNEPVGGERQRERQAGHDLGDQIGVEVGVPGA</sequence>
<dbReference type="Gene3D" id="3.40.50.150">
    <property type="entry name" value="Vaccinia Virus protein VP39"/>
    <property type="match status" value="1"/>
</dbReference>
<evidence type="ECO:0000259" key="7">
    <source>
        <dbReference type="Pfam" id="PF07669"/>
    </source>
</evidence>
<comment type="catalytic activity">
    <reaction evidence="5">
        <text>a 2'-deoxyadenosine in DNA + S-adenosyl-L-methionine = an N(6)-methyl-2'-deoxyadenosine in DNA + S-adenosyl-L-homocysteine + H(+)</text>
        <dbReference type="Rhea" id="RHEA:15197"/>
        <dbReference type="Rhea" id="RHEA-COMP:12418"/>
        <dbReference type="Rhea" id="RHEA-COMP:12419"/>
        <dbReference type="ChEBI" id="CHEBI:15378"/>
        <dbReference type="ChEBI" id="CHEBI:57856"/>
        <dbReference type="ChEBI" id="CHEBI:59789"/>
        <dbReference type="ChEBI" id="CHEBI:90615"/>
        <dbReference type="ChEBI" id="CHEBI:90616"/>
        <dbReference type="EC" id="2.1.1.72"/>
    </reaction>
</comment>
<dbReference type="PROSITE" id="PS00092">
    <property type="entry name" value="N6_MTASE"/>
    <property type="match status" value="1"/>
</dbReference>
<dbReference type="EMBL" id="OBEG01000003">
    <property type="protein sequence ID" value="SNY85075.1"/>
    <property type="molecule type" value="Genomic_DNA"/>
</dbReference>
<dbReference type="Proteomes" id="UP000219565">
    <property type="component" value="Unassembled WGS sequence"/>
</dbReference>
<protein>
    <recommendedName>
        <fullName evidence="1">site-specific DNA-methyltransferase (adenine-specific)</fullName>
        <ecNumber evidence="1">2.1.1.72</ecNumber>
    </recommendedName>
</protein>
<evidence type="ECO:0000256" key="3">
    <source>
        <dbReference type="ARBA" id="ARBA00022679"/>
    </source>
</evidence>
<dbReference type="EC" id="2.1.1.72" evidence="1"/>
<dbReference type="OrthoDB" id="32195at2"/>
<evidence type="ECO:0000313" key="9">
    <source>
        <dbReference type="Proteomes" id="UP000219565"/>
    </source>
</evidence>
<dbReference type="PRINTS" id="PR00507">
    <property type="entry name" value="N12N6MTFRASE"/>
</dbReference>
<evidence type="ECO:0000256" key="2">
    <source>
        <dbReference type="ARBA" id="ARBA00022603"/>
    </source>
</evidence>
<dbReference type="AlphaFoldDB" id="A0A285LJG4"/>
<dbReference type="GO" id="GO:0003676">
    <property type="term" value="F:nucleic acid binding"/>
    <property type="evidence" value="ECO:0007669"/>
    <property type="project" value="InterPro"/>
</dbReference>
<dbReference type="InterPro" id="IPR029063">
    <property type="entry name" value="SAM-dependent_MTases_sf"/>
</dbReference>
<dbReference type="SUPFAM" id="SSF53335">
    <property type="entry name" value="S-adenosyl-L-methionine-dependent methyltransferases"/>
    <property type="match status" value="1"/>
</dbReference>
<keyword evidence="9" id="KW-1185">Reference proteome</keyword>
<keyword evidence="3" id="KW-0808">Transferase</keyword>
<evidence type="ECO:0000313" key="8">
    <source>
        <dbReference type="EMBL" id="SNY85075.1"/>
    </source>
</evidence>
<evidence type="ECO:0000256" key="1">
    <source>
        <dbReference type="ARBA" id="ARBA00011900"/>
    </source>
</evidence>